<evidence type="ECO:0000313" key="2">
    <source>
        <dbReference type="Proteomes" id="UP000192536"/>
    </source>
</evidence>
<sequence>MSKFDDYMDEYVEDIAGMAIKRRHTMSLPRVDYIRKIFDEIYQRGYDEAMEETAYNKQPRRQHNG</sequence>
<name>A0A1X0WAC7_9GAMM</name>
<evidence type="ECO:0000313" key="1">
    <source>
        <dbReference type="EMBL" id="ORJ23747.1"/>
    </source>
</evidence>
<dbReference type="GeneID" id="93566197"/>
<dbReference type="RefSeq" id="WP_017490972.1">
    <property type="nucleotide sequence ID" value="NZ_CAUQAZ010000194.1"/>
</dbReference>
<keyword evidence="2" id="KW-1185">Reference proteome</keyword>
<dbReference type="STRING" id="1646377.BS640_19615"/>
<gene>
    <name evidence="1" type="ORF">BS640_19615</name>
</gene>
<dbReference type="Proteomes" id="UP000192536">
    <property type="component" value="Unassembled WGS sequence"/>
</dbReference>
<proteinExistence type="predicted"/>
<comment type="caution">
    <text evidence="1">The sequence shown here is derived from an EMBL/GenBank/DDBJ whole genome shotgun (WGS) entry which is preliminary data.</text>
</comment>
<organism evidence="1 2">
    <name type="scientific">Rouxiella badensis</name>
    <dbReference type="NCBI Taxonomy" id="1646377"/>
    <lineage>
        <taxon>Bacteria</taxon>
        <taxon>Pseudomonadati</taxon>
        <taxon>Pseudomonadota</taxon>
        <taxon>Gammaproteobacteria</taxon>
        <taxon>Enterobacterales</taxon>
        <taxon>Yersiniaceae</taxon>
        <taxon>Rouxiella</taxon>
    </lineage>
</organism>
<protein>
    <submittedName>
        <fullName evidence="1">Uncharacterized protein</fullName>
    </submittedName>
</protein>
<accession>A0A1X0WAC7</accession>
<dbReference type="AlphaFoldDB" id="A0A1X0WAC7"/>
<dbReference type="EMBL" id="MRWE01000043">
    <property type="protein sequence ID" value="ORJ23747.1"/>
    <property type="molecule type" value="Genomic_DNA"/>
</dbReference>
<reference evidence="1 2" key="1">
    <citation type="journal article" date="2017" name="Int. J. Syst. Evol. Microbiol.">
        <title>Rouxiella badensis sp. nov. and Rouxiella silvae sp. nov. isolated from peat bog soil in Germany and emendation of the genus description.</title>
        <authorList>
            <person name="Le Fleche-Mateos A."/>
            <person name="Kugler J.H."/>
            <person name="Hansen S.H."/>
            <person name="Syldatk C."/>
            <person name="Hausmann R."/>
            <person name="Lomprez F."/>
            <person name="Vandenbogaert M."/>
            <person name="Manuguerra J.C."/>
            <person name="Grimont P.A."/>
        </authorList>
    </citation>
    <scope>NUCLEOTIDE SEQUENCE [LARGE SCALE GENOMIC DNA]</scope>
    <source>
        <strain evidence="1 2">DSM 100043</strain>
    </source>
</reference>